<dbReference type="InterPro" id="IPR036318">
    <property type="entry name" value="FAD-bd_PCMH-like_sf"/>
</dbReference>
<gene>
    <name evidence="2" type="ORF">Mrose_03286</name>
</gene>
<dbReference type="OrthoDB" id="31527at2"/>
<dbReference type="PANTHER" id="PTHR11748">
    <property type="entry name" value="D-LACTATE DEHYDROGENASE"/>
    <property type="match status" value="1"/>
</dbReference>
<dbReference type="EC" id="1.-.-.-" evidence="2"/>
<evidence type="ECO:0000313" key="3">
    <source>
        <dbReference type="Proteomes" id="UP000265341"/>
    </source>
</evidence>
<reference evidence="2 3" key="1">
    <citation type="submission" date="2018-08" db="EMBL/GenBank/DDBJ databases">
        <title>Meiothermus roseus NBRC 110900 genome sequencing project.</title>
        <authorList>
            <person name="Da Costa M.S."/>
            <person name="Albuquerque L."/>
            <person name="Raposo P."/>
            <person name="Froufe H.J.C."/>
            <person name="Barroso C.S."/>
            <person name="Egas C."/>
        </authorList>
    </citation>
    <scope>NUCLEOTIDE SEQUENCE [LARGE SCALE GENOMIC DNA]</scope>
    <source>
        <strain evidence="2 3">NBRC 110900</strain>
    </source>
</reference>
<feature type="domain" description="FAD-binding PCMH-type" evidence="1">
    <location>
        <begin position="1"/>
        <end position="116"/>
    </location>
</feature>
<dbReference type="InterPro" id="IPR016166">
    <property type="entry name" value="FAD-bd_PCMH"/>
</dbReference>
<dbReference type="Gene3D" id="3.30.465.10">
    <property type="match status" value="1"/>
</dbReference>
<dbReference type="InterPro" id="IPR040948">
    <property type="entry name" value="DUF5639"/>
</dbReference>
<dbReference type="PANTHER" id="PTHR11748:SF103">
    <property type="entry name" value="GLYCOLATE OXIDASE SUBUNIT GLCE"/>
    <property type="match status" value="1"/>
</dbReference>
<organism evidence="2 3">
    <name type="scientific">Calidithermus roseus</name>
    <dbReference type="NCBI Taxonomy" id="1644118"/>
    <lineage>
        <taxon>Bacteria</taxon>
        <taxon>Thermotogati</taxon>
        <taxon>Deinococcota</taxon>
        <taxon>Deinococci</taxon>
        <taxon>Thermales</taxon>
        <taxon>Thermaceae</taxon>
        <taxon>Calidithermus</taxon>
    </lineage>
</organism>
<dbReference type="GO" id="GO:0071949">
    <property type="term" value="F:FAD binding"/>
    <property type="evidence" value="ECO:0007669"/>
    <property type="project" value="InterPro"/>
</dbReference>
<proteinExistence type="predicted"/>
<keyword evidence="3" id="KW-1185">Reference proteome</keyword>
<dbReference type="InterPro" id="IPR016169">
    <property type="entry name" value="FAD-bd_PCMH_sub2"/>
</dbReference>
<comment type="caution">
    <text evidence="2">The sequence shown here is derived from an EMBL/GenBank/DDBJ whole genome shotgun (WGS) entry which is preliminary data.</text>
</comment>
<evidence type="ECO:0000259" key="1">
    <source>
        <dbReference type="PROSITE" id="PS51387"/>
    </source>
</evidence>
<sequence>MAVLELCADDQYLVASGDTPLLEVWDSLPQGLYPPFPPVELPGGVGGLLARGGFGQNFFFAAEVLGLEFRTPKGRVLRAGGKVVKNVQGYDLVRPFVGSFGTLGEVLRATLRLRPGRERVFVRKTGRLEGLRLEPRFVWQEGETLYAFTFGHPKEVAAFEQAFGGERLGGSLDYRPLFPGGMGVGEGPVRDLRMSWADGGKPPPMPKTFEALVEAL</sequence>
<protein>
    <submittedName>
        <fullName evidence="2">Putative FAD-linked oxidoreductase</fullName>
        <ecNumber evidence="2">1.-.-.-</ecNumber>
    </submittedName>
</protein>
<dbReference type="GO" id="GO:0016491">
    <property type="term" value="F:oxidoreductase activity"/>
    <property type="evidence" value="ECO:0007669"/>
    <property type="project" value="UniProtKB-KW"/>
</dbReference>
<name>A0A399EFJ9_9DEIN</name>
<dbReference type="Gene3D" id="3.30.70.2560">
    <property type="match status" value="1"/>
</dbReference>
<dbReference type="Proteomes" id="UP000265341">
    <property type="component" value="Unassembled WGS sequence"/>
</dbReference>
<dbReference type="SUPFAM" id="SSF56176">
    <property type="entry name" value="FAD-binding/transporter-associated domain-like"/>
    <property type="match status" value="1"/>
</dbReference>
<evidence type="ECO:0000313" key="2">
    <source>
        <dbReference type="EMBL" id="RIH82738.1"/>
    </source>
</evidence>
<dbReference type="RefSeq" id="WP_119280162.1">
    <property type="nucleotide sequence ID" value="NZ_QWLA01000095.1"/>
</dbReference>
<dbReference type="Pfam" id="PF18690">
    <property type="entry name" value="DUF5639"/>
    <property type="match status" value="1"/>
</dbReference>
<dbReference type="PROSITE" id="PS51387">
    <property type="entry name" value="FAD_PCMH"/>
    <property type="match status" value="1"/>
</dbReference>
<dbReference type="EMBL" id="QWLA01000095">
    <property type="protein sequence ID" value="RIH82738.1"/>
    <property type="molecule type" value="Genomic_DNA"/>
</dbReference>
<keyword evidence="2" id="KW-0560">Oxidoreductase</keyword>
<dbReference type="AlphaFoldDB" id="A0A399EFJ9"/>
<accession>A0A399EFJ9</accession>